<accession>A0A0B2VXW7</accession>
<dbReference type="GO" id="GO:0002100">
    <property type="term" value="P:tRNA wobble adenosine to inosine editing"/>
    <property type="evidence" value="ECO:0007669"/>
    <property type="project" value="InterPro"/>
</dbReference>
<dbReference type="OrthoDB" id="408702at2759"/>
<dbReference type="InterPro" id="IPR016192">
    <property type="entry name" value="APOBEC/CMP_deaminase_Zn-bd"/>
</dbReference>
<dbReference type="AlphaFoldDB" id="A0A0B2VXW7"/>
<dbReference type="PANTHER" id="PTHR11079">
    <property type="entry name" value="CYTOSINE DEAMINASE FAMILY MEMBER"/>
    <property type="match status" value="1"/>
</dbReference>
<reference evidence="5 6" key="1">
    <citation type="submission" date="2014-11" db="EMBL/GenBank/DDBJ databases">
        <title>Genetic blueprint of the zoonotic pathogen Toxocara canis.</title>
        <authorList>
            <person name="Zhu X.-Q."/>
            <person name="Korhonen P.K."/>
            <person name="Cai H."/>
            <person name="Young N.D."/>
            <person name="Nejsum P."/>
            <person name="von Samson-Himmelstjerna G."/>
            <person name="Boag P.R."/>
            <person name="Tan P."/>
            <person name="Li Q."/>
            <person name="Min J."/>
            <person name="Yang Y."/>
            <person name="Wang X."/>
            <person name="Fang X."/>
            <person name="Hall R.S."/>
            <person name="Hofmann A."/>
            <person name="Sternberg P.W."/>
            <person name="Jex A.R."/>
            <person name="Gasser R.B."/>
        </authorList>
    </citation>
    <scope>NUCLEOTIDE SEQUENCE [LARGE SCALE GENOMIC DNA]</scope>
    <source>
        <strain evidence="5">PN_DK_2014</strain>
    </source>
</reference>
<dbReference type="PROSITE" id="PS51747">
    <property type="entry name" value="CYT_DCMP_DEAMINASES_2"/>
    <property type="match status" value="1"/>
</dbReference>
<dbReference type="Proteomes" id="UP000031036">
    <property type="component" value="Unassembled WGS sequence"/>
</dbReference>
<protein>
    <submittedName>
        <fullName evidence="5">tRNA-specific adenosine deaminase 2</fullName>
    </submittedName>
</protein>
<dbReference type="GO" id="GO:0005634">
    <property type="term" value="C:nucleus"/>
    <property type="evidence" value="ECO:0007669"/>
    <property type="project" value="TreeGrafter"/>
</dbReference>
<organism evidence="5 6">
    <name type="scientific">Toxocara canis</name>
    <name type="common">Canine roundworm</name>
    <dbReference type="NCBI Taxonomy" id="6265"/>
    <lineage>
        <taxon>Eukaryota</taxon>
        <taxon>Metazoa</taxon>
        <taxon>Ecdysozoa</taxon>
        <taxon>Nematoda</taxon>
        <taxon>Chromadorea</taxon>
        <taxon>Rhabditida</taxon>
        <taxon>Spirurina</taxon>
        <taxon>Ascaridomorpha</taxon>
        <taxon>Ascaridoidea</taxon>
        <taxon>Toxocaridae</taxon>
        <taxon>Toxocara</taxon>
    </lineage>
</organism>
<dbReference type="InterPro" id="IPR002125">
    <property type="entry name" value="CMP_dCMP_dom"/>
</dbReference>
<keyword evidence="3" id="KW-0862">Zinc</keyword>
<keyword evidence="6" id="KW-1185">Reference proteome</keyword>
<dbReference type="CDD" id="cd01285">
    <property type="entry name" value="nucleoside_deaminase"/>
    <property type="match status" value="1"/>
</dbReference>
<dbReference type="STRING" id="6265.A0A0B2VXW7"/>
<dbReference type="GO" id="GO:0052717">
    <property type="term" value="F:tRNA-specific adenosine-34 deaminase activity"/>
    <property type="evidence" value="ECO:0007669"/>
    <property type="project" value="UniProtKB-EC"/>
</dbReference>
<evidence type="ECO:0000256" key="1">
    <source>
        <dbReference type="ARBA" id="ARBA00022723"/>
    </source>
</evidence>
<sequence>MVICRRMNMIRSREEQRWKYWLAQMFVFDELTSSTTVHSKADATFSVTGAIYSLRPEMRVSERIFLDAAFAMAQEAIDNNEVPVGCVFVYANEIIARGRNDVNRSRNPTNHAEMCALEQLKSWCAQRGEQLEEILREATLYVTLEPCIMCACALYYLRLKRIVYGAANERFGGLHSVADRHKYCSEHLIDIDANVDQERAVKMLKQFYETQNPFCPEEKRKVKKPKKCDSADAEPTDLFAVFDV</sequence>
<dbReference type="SUPFAM" id="SSF53927">
    <property type="entry name" value="Cytidine deaminase-like"/>
    <property type="match status" value="1"/>
</dbReference>
<comment type="caution">
    <text evidence="5">The sequence shown here is derived from an EMBL/GenBank/DDBJ whole genome shotgun (WGS) entry which is preliminary data.</text>
</comment>
<keyword evidence="1" id="KW-0479">Metal-binding</keyword>
<proteinExistence type="predicted"/>
<evidence type="ECO:0000313" key="5">
    <source>
        <dbReference type="EMBL" id="KHN88391.1"/>
    </source>
</evidence>
<evidence type="ECO:0000256" key="2">
    <source>
        <dbReference type="ARBA" id="ARBA00022801"/>
    </source>
</evidence>
<dbReference type="OMA" id="VGCVIVM"/>
<dbReference type="InterPro" id="IPR016193">
    <property type="entry name" value="Cytidine_deaminase-like"/>
</dbReference>
<name>A0A0B2VXW7_TOXCA</name>
<dbReference type="EMBL" id="JPKZ01000233">
    <property type="protein sequence ID" value="KHN88391.1"/>
    <property type="molecule type" value="Genomic_DNA"/>
</dbReference>
<dbReference type="GO" id="GO:0008270">
    <property type="term" value="F:zinc ion binding"/>
    <property type="evidence" value="ECO:0007669"/>
    <property type="project" value="InterPro"/>
</dbReference>
<evidence type="ECO:0000313" key="6">
    <source>
        <dbReference type="Proteomes" id="UP000031036"/>
    </source>
</evidence>
<keyword evidence="2" id="KW-0378">Hydrolase</keyword>
<feature type="domain" description="CMP/dCMP-type deaminase" evidence="4">
    <location>
        <begin position="60"/>
        <end position="176"/>
    </location>
</feature>
<dbReference type="GO" id="GO:0005737">
    <property type="term" value="C:cytoplasm"/>
    <property type="evidence" value="ECO:0007669"/>
    <property type="project" value="TreeGrafter"/>
</dbReference>
<dbReference type="Gene3D" id="3.40.140.10">
    <property type="entry name" value="Cytidine Deaminase, domain 2"/>
    <property type="match status" value="1"/>
</dbReference>
<dbReference type="PANTHER" id="PTHR11079:SF149">
    <property type="entry name" value="TRNA-SPECIFIC ADENOSINE DEAMINASE 2"/>
    <property type="match status" value="1"/>
</dbReference>
<gene>
    <name evidence="5" type="primary">adat2</name>
    <name evidence="5" type="ORF">Tcan_07397</name>
</gene>
<evidence type="ECO:0000259" key="4">
    <source>
        <dbReference type="PROSITE" id="PS51747"/>
    </source>
</evidence>
<dbReference type="PROSITE" id="PS00903">
    <property type="entry name" value="CYT_DCMP_DEAMINASES_1"/>
    <property type="match status" value="1"/>
</dbReference>
<dbReference type="Pfam" id="PF00383">
    <property type="entry name" value="dCMP_cyt_deam_1"/>
    <property type="match status" value="1"/>
</dbReference>
<evidence type="ECO:0000256" key="3">
    <source>
        <dbReference type="ARBA" id="ARBA00022833"/>
    </source>
</evidence>